<dbReference type="InterPro" id="IPR036392">
    <property type="entry name" value="PLAT/LH2_dom_sf"/>
</dbReference>
<comment type="caution">
    <text evidence="1">Lacks conserved residue(s) required for the propagation of feature annotation.</text>
</comment>
<dbReference type="Proteomes" id="UP000627781">
    <property type="component" value="Unassembled WGS sequence"/>
</dbReference>
<evidence type="ECO:0000313" key="3">
    <source>
        <dbReference type="EMBL" id="MBD7912496.1"/>
    </source>
</evidence>
<keyword evidence="4" id="KW-1185">Reference proteome</keyword>
<evidence type="ECO:0000259" key="2">
    <source>
        <dbReference type="PROSITE" id="PS50095"/>
    </source>
</evidence>
<dbReference type="SUPFAM" id="SSF49723">
    <property type="entry name" value="Lipase/lipooxygenase domain (PLAT/LH2 domain)"/>
    <property type="match status" value="1"/>
</dbReference>
<dbReference type="InterPro" id="IPR001024">
    <property type="entry name" value="PLAT/LH2_dom"/>
</dbReference>
<dbReference type="InterPro" id="IPR029002">
    <property type="entry name" value="PLPC/GPLD1"/>
</dbReference>
<evidence type="ECO:0000256" key="1">
    <source>
        <dbReference type="PROSITE-ProRule" id="PRU00152"/>
    </source>
</evidence>
<accession>A0ABR8PWG1</accession>
<comment type="caution">
    <text evidence="3">The sequence shown here is derived from an EMBL/GenBank/DDBJ whole genome shotgun (WGS) entry which is preliminary data.</text>
</comment>
<dbReference type="RefSeq" id="WP_191769464.1">
    <property type="nucleotide sequence ID" value="NZ_JACSRA010000024.1"/>
</dbReference>
<sequence>MKKIIRSIIGCIVVLGVLSIDSKEAKSFQPAAHYALIQKVKSNLSSASIIGQALREYPNIAAWGSLGPDLGYFQPSELGGYAPWADRYHYYKVGSFAKEQLKEALDSGDKKKIAFAGGWVSHVSGDLACHGIYVNPECGVYLDNEDTRSKHSELEKMADPYVWTTLGNQDQNLYINKNLANIYSKTGSIPFDLMNNVSQKIYNTSASTSEENGWCNVLLAGLNSGIGYTYTDYKVAVDYLNENGRKDRLNKAFSTAENQCTKLLEQAESGEYSNFTDRWNLDVGASESPISSLTAIVKTGTKSGAGTDDDIYFGIKLKTGDTKEWKLDKAFYNDFENGDNDEYYLYINDMDFSPNLVDKVWLEKKHKDYSIGQAWYLDSLEVNVNGKIALSKDANQWVNGNDTVYFDADWSSITNTSDPTF</sequence>
<name>A0ABR8PWG1_9CLOT</name>
<organism evidence="3 4">
    <name type="scientific">Clostridium cibarium</name>
    <dbReference type="NCBI Taxonomy" id="2762247"/>
    <lineage>
        <taxon>Bacteria</taxon>
        <taxon>Bacillati</taxon>
        <taxon>Bacillota</taxon>
        <taxon>Clostridia</taxon>
        <taxon>Eubacteriales</taxon>
        <taxon>Clostridiaceae</taxon>
        <taxon>Clostridium</taxon>
    </lineage>
</organism>
<dbReference type="EMBL" id="JACSRA010000024">
    <property type="protein sequence ID" value="MBD7912496.1"/>
    <property type="molecule type" value="Genomic_DNA"/>
</dbReference>
<dbReference type="Gene3D" id="2.60.60.20">
    <property type="entry name" value="PLAT/LH2 domain"/>
    <property type="match status" value="1"/>
</dbReference>
<dbReference type="PROSITE" id="PS50095">
    <property type="entry name" value="PLAT"/>
    <property type="match status" value="1"/>
</dbReference>
<gene>
    <name evidence="3" type="ORF">H9661_14125</name>
</gene>
<reference evidence="3 4" key="1">
    <citation type="submission" date="2020-08" db="EMBL/GenBank/DDBJ databases">
        <title>A Genomic Blueprint of the Chicken Gut Microbiome.</title>
        <authorList>
            <person name="Gilroy R."/>
            <person name="Ravi A."/>
            <person name="Getino M."/>
            <person name="Pursley I."/>
            <person name="Horton D.L."/>
            <person name="Alikhan N.-F."/>
            <person name="Baker D."/>
            <person name="Gharbi K."/>
            <person name="Hall N."/>
            <person name="Watson M."/>
            <person name="Adriaenssens E.M."/>
            <person name="Foster-Nyarko E."/>
            <person name="Jarju S."/>
            <person name="Secka A."/>
            <person name="Antonio M."/>
            <person name="Oren A."/>
            <person name="Chaudhuri R."/>
            <person name="La Ragione R.M."/>
            <person name="Hildebrand F."/>
            <person name="Pallen M.J."/>
        </authorList>
    </citation>
    <scope>NUCLEOTIDE SEQUENCE [LARGE SCALE GENOMIC DNA]</scope>
    <source>
        <strain evidence="3 4">Sa3CVN1</strain>
    </source>
</reference>
<proteinExistence type="predicted"/>
<dbReference type="Pfam" id="PF01477">
    <property type="entry name" value="PLAT"/>
    <property type="match status" value="1"/>
</dbReference>
<protein>
    <submittedName>
        <fullName evidence="3">Zinc dependent phospholipase C family protein</fullName>
    </submittedName>
</protein>
<feature type="domain" description="PLAT" evidence="2">
    <location>
        <begin position="291"/>
        <end position="412"/>
    </location>
</feature>
<evidence type="ECO:0000313" key="4">
    <source>
        <dbReference type="Proteomes" id="UP000627781"/>
    </source>
</evidence>
<dbReference type="Pfam" id="PF00882">
    <property type="entry name" value="Zn_dep_PLPC"/>
    <property type="match status" value="1"/>
</dbReference>